<evidence type="ECO:0000313" key="2">
    <source>
        <dbReference type="EMBL" id="KAJ5728517.1"/>
    </source>
</evidence>
<name>A0AAD6MXM4_9EURO</name>
<evidence type="ECO:0000313" key="3">
    <source>
        <dbReference type="Proteomes" id="UP001215712"/>
    </source>
</evidence>
<feature type="chain" id="PRO_5041969564" evidence="1">
    <location>
        <begin position="22"/>
        <end position="175"/>
    </location>
</feature>
<reference evidence="2" key="1">
    <citation type="journal article" date="2023" name="IMA Fungus">
        <title>Comparative genomic study of the Penicillium genus elucidates a diverse pangenome and 15 lateral gene transfer events.</title>
        <authorList>
            <person name="Petersen C."/>
            <person name="Sorensen T."/>
            <person name="Nielsen M.R."/>
            <person name="Sondergaard T.E."/>
            <person name="Sorensen J.L."/>
            <person name="Fitzpatrick D.A."/>
            <person name="Frisvad J.C."/>
            <person name="Nielsen K.L."/>
        </authorList>
    </citation>
    <scope>NUCLEOTIDE SEQUENCE</scope>
    <source>
        <strain evidence="2">IBT 17514</strain>
    </source>
</reference>
<dbReference type="AlphaFoldDB" id="A0AAD6MXM4"/>
<proteinExistence type="predicted"/>
<reference evidence="2" key="2">
    <citation type="submission" date="2023-01" db="EMBL/GenBank/DDBJ databases">
        <authorList>
            <person name="Petersen C."/>
        </authorList>
    </citation>
    <scope>NUCLEOTIDE SEQUENCE</scope>
    <source>
        <strain evidence="2">IBT 17514</strain>
    </source>
</reference>
<dbReference type="Proteomes" id="UP001215712">
    <property type="component" value="Unassembled WGS sequence"/>
</dbReference>
<comment type="caution">
    <text evidence="2">The sequence shown here is derived from an EMBL/GenBank/DDBJ whole genome shotgun (WGS) entry which is preliminary data.</text>
</comment>
<dbReference type="EMBL" id="JAQJAN010000005">
    <property type="protein sequence ID" value="KAJ5728517.1"/>
    <property type="molecule type" value="Genomic_DNA"/>
</dbReference>
<keyword evidence="1" id="KW-0732">Signal</keyword>
<accession>A0AAD6MXM4</accession>
<sequence>MTDTITFLLILTLLKIKILLDLKDLHHARQAAGPNVPQKVLEEIMANIPRSSAIKANRSIMSTRDLSPLIGELESQVDALYKKMYHTNAYWWKLLANPPLDIIQSVELRYNTNPMSAGCGSPIDAAPWINRRFQQYCWIETPGALDFIREKKYPISPPSTGIDLSSLWKTCRRFT</sequence>
<feature type="signal peptide" evidence="1">
    <location>
        <begin position="1"/>
        <end position="21"/>
    </location>
</feature>
<keyword evidence="3" id="KW-1185">Reference proteome</keyword>
<evidence type="ECO:0000256" key="1">
    <source>
        <dbReference type="SAM" id="SignalP"/>
    </source>
</evidence>
<gene>
    <name evidence="2" type="ORF">N7493_004847</name>
</gene>
<protein>
    <submittedName>
        <fullName evidence="2">Uncharacterized protein</fullName>
    </submittedName>
</protein>
<organism evidence="2 3">
    <name type="scientific">Penicillium malachiteum</name>
    <dbReference type="NCBI Taxonomy" id="1324776"/>
    <lineage>
        <taxon>Eukaryota</taxon>
        <taxon>Fungi</taxon>
        <taxon>Dikarya</taxon>
        <taxon>Ascomycota</taxon>
        <taxon>Pezizomycotina</taxon>
        <taxon>Eurotiomycetes</taxon>
        <taxon>Eurotiomycetidae</taxon>
        <taxon>Eurotiales</taxon>
        <taxon>Aspergillaceae</taxon>
        <taxon>Penicillium</taxon>
    </lineage>
</organism>